<evidence type="ECO:0000259" key="5">
    <source>
        <dbReference type="PROSITE" id="PS51352"/>
    </source>
</evidence>
<dbReference type="OrthoDB" id="74910at2759"/>
<evidence type="ECO:0000256" key="1">
    <source>
        <dbReference type="ARBA" id="ARBA00004167"/>
    </source>
</evidence>
<keyword evidence="3" id="KW-1133">Transmembrane helix</keyword>
<dbReference type="AlphaFoldDB" id="A0A8E0S7H4"/>
<organism evidence="6 7">
    <name type="scientific">Fasciolopsis buskii</name>
    <dbReference type="NCBI Taxonomy" id="27845"/>
    <lineage>
        <taxon>Eukaryota</taxon>
        <taxon>Metazoa</taxon>
        <taxon>Spiralia</taxon>
        <taxon>Lophotrochozoa</taxon>
        <taxon>Platyhelminthes</taxon>
        <taxon>Trematoda</taxon>
        <taxon>Digenea</taxon>
        <taxon>Plagiorchiida</taxon>
        <taxon>Echinostomata</taxon>
        <taxon>Echinostomatoidea</taxon>
        <taxon>Fasciolidae</taxon>
        <taxon>Fasciolopsis</taxon>
    </lineage>
</organism>
<dbReference type="GO" id="GO:0005783">
    <property type="term" value="C:endoplasmic reticulum"/>
    <property type="evidence" value="ECO:0007669"/>
    <property type="project" value="TreeGrafter"/>
</dbReference>
<feature type="domain" description="Thioredoxin" evidence="5">
    <location>
        <begin position="4"/>
        <end position="193"/>
    </location>
</feature>
<keyword evidence="2" id="KW-0812">Transmembrane</keyword>
<dbReference type="EMBL" id="LUCM01001584">
    <property type="protein sequence ID" value="KAA0198669.1"/>
    <property type="molecule type" value="Genomic_DNA"/>
</dbReference>
<reference evidence="6" key="1">
    <citation type="submission" date="2019-05" db="EMBL/GenBank/DDBJ databases">
        <title>Annotation for the trematode Fasciolopsis buski.</title>
        <authorList>
            <person name="Choi Y.-J."/>
        </authorList>
    </citation>
    <scope>NUCLEOTIDE SEQUENCE</scope>
    <source>
        <strain evidence="6">HT</strain>
        <tissue evidence="6">Whole worm</tissue>
    </source>
</reference>
<proteinExistence type="predicted"/>
<dbReference type="Gene3D" id="3.40.30.10">
    <property type="entry name" value="Glutaredoxin"/>
    <property type="match status" value="1"/>
</dbReference>
<evidence type="ECO:0000313" key="6">
    <source>
        <dbReference type="EMBL" id="KAA0198669.1"/>
    </source>
</evidence>
<dbReference type="InterPro" id="IPR052250">
    <property type="entry name" value="PDI_TMX3"/>
</dbReference>
<accession>A0A8E0S7H4</accession>
<dbReference type="PANTHER" id="PTHR46426">
    <property type="entry name" value="PROTEIN DISULFIDE-ISOMERASE TMX3"/>
    <property type="match status" value="1"/>
</dbReference>
<comment type="caution">
    <text evidence="6">The sequence shown here is derived from an EMBL/GenBank/DDBJ whole genome shotgun (WGS) entry which is preliminary data.</text>
</comment>
<dbReference type="GO" id="GO:0016020">
    <property type="term" value="C:membrane"/>
    <property type="evidence" value="ECO:0007669"/>
    <property type="project" value="UniProtKB-SubCell"/>
</dbReference>
<protein>
    <recommendedName>
        <fullName evidence="5">Thioredoxin domain-containing protein</fullName>
    </recommendedName>
</protein>
<evidence type="ECO:0000256" key="3">
    <source>
        <dbReference type="ARBA" id="ARBA00022989"/>
    </source>
</evidence>
<evidence type="ECO:0000256" key="4">
    <source>
        <dbReference type="ARBA" id="ARBA00023136"/>
    </source>
</evidence>
<dbReference type="PROSITE" id="PS51352">
    <property type="entry name" value="THIOREDOXIN_2"/>
    <property type="match status" value="1"/>
</dbReference>
<dbReference type="InterPro" id="IPR013766">
    <property type="entry name" value="Thioredoxin_domain"/>
</dbReference>
<dbReference type="PANTHER" id="PTHR46426:SF1">
    <property type="entry name" value="PROTEIN DISULFIDE-ISOMERASE TMX3"/>
    <property type="match status" value="1"/>
</dbReference>
<dbReference type="Proteomes" id="UP000728185">
    <property type="component" value="Unassembled WGS sequence"/>
</dbReference>
<evidence type="ECO:0000256" key="2">
    <source>
        <dbReference type="ARBA" id="ARBA00022692"/>
    </source>
</evidence>
<evidence type="ECO:0000313" key="7">
    <source>
        <dbReference type="Proteomes" id="UP000728185"/>
    </source>
</evidence>
<dbReference type="SUPFAM" id="SSF52833">
    <property type="entry name" value="Thioredoxin-like"/>
    <property type="match status" value="1"/>
</dbReference>
<dbReference type="InterPro" id="IPR036249">
    <property type="entry name" value="Thioredoxin-like_sf"/>
</dbReference>
<name>A0A8E0S7H4_9TREM</name>
<keyword evidence="7" id="KW-1185">Reference proteome</keyword>
<comment type="subcellular location">
    <subcellularLocation>
        <location evidence="1">Membrane</location>
        <topology evidence="1">Single-pass membrane protein</topology>
    </subcellularLocation>
</comment>
<sequence length="387" mass="43902">MGLLLVQSQTPLSVLGLLDNGPWLINFYAPWCGFCRRLEPTYEEVGQYFSSLESPIRIARLDATTHLKAGRFFHIDGFPTIKLPAVKSLDNITAFEATSALVQNDPFFVLVGYRDPLLGVAYGKVAQQYRLLIWFFSVPSTNAIPKKYAHLLQHAEQAHRGLIVFKDGDGLVFPGLPSFPEAETYSFMERHLREWILRERYPVFIETRVVDLWEIGTVELLLKEQRENVADDDNRAGIEYINDKDKNQRDTIPYRLIALFLLNPPSSHDAVSLQFKEFGRNLAQQRVPELVRHYQFAWIDQALDVLSNLAMVHLSVPSLIVVDPVTRVIYLNPNQTVVNGLFTLEPKVVLSFLMAVVDGGVPVTIFDVMQIELPQSVDKPRSPGVII</sequence>
<keyword evidence="4" id="KW-0472">Membrane</keyword>
<gene>
    <name evidence="6" type="ORF">FBUS_04838</name>
</gene>
<dbReference type="Pfam" id="PF00085">
    <property type="entry name" value="Thioredoxin"/>
    <property type="match status" value="1"/>
</dbReference>
<dbReference type="CDD" id="cd02961">
    <property type="entry name" value="PDI_a_family"/>
    <property type="match status" value="1"/>
</dbReference>